<dbReference type="EMBL" id="JARJCW010000050">
    <property type="protein sequence ID" value="KAJ7203618.1"/>
    <property type="molecule type" value="Genomic_DNA"/>
</dbReference>
<reference evidence="2" key="1">
    <citation type="submission" date="2023-03" db="EMBL/GenBank/DDBJ databases">
        <title>Massive genome expansion in bonnet fungi (Mycena s.s.) driven by repeated elements and novel gene families across ecological guilds.</title>
        <authorList>
            <consortium name="Lawrence Berkeley National Laboratory"/>
            <person name="Harder C.B."/>
            <person name="Miyauchi S."/>
            <person name="Viragh M."/>
            <person name="Kuo A."/>
            <person name="Thoen E."/>
            <person name="Andreopoulos B."/>
            <person name="Lu D."/>
            <person name="Skrede I."/>
            <person name="Drula E."/>
            <person name="Henrissat B."/>
            <person name="Morin E."/>
            <person name="Kohler A."/>
            <person name="Barry K."/>
            <person name="LaButti K."/>
            <person name="Morin E."/>
            <person name="Salamov A."/>
            <person name="Lipzen A."/>
            <person name="Mereny Z."/>
            <person name="Hegedus B."/>
            <person name="Baldrian P."/>
            <person name="Stursova M."/>
            <person name="Weitz H."/>
            <person name="Taylor A."/>
            <person name="Grigoriev I.V."/>
            <person name="Nagy L.G."/>
            <person name="Martin F."/>
            <person name="Kauserud H."/>
        </authorList>
    </citation>
    <scope>NUCLEOTIDE SEQUENCE</scope>
    <source>
        <strain evidence="2">9144</strain>
    </source>
</reference>
<dbReference type="AlphaFoldDB" id="A0AAD6V864"/>
<evidence type="ECO:0000313" key="3">
    <source>
        <dbReference type="Proteomes" id="UP001219525"/>
    </source>
</evidence>
<evidence type="ECO:0000313" key="2">
    <source>
        <dbReference type="EMBL" id="KAJ7203618.1"/>
    </source>
</evidence>
<feature type="compositionally biased region" description="Basic and acidic residues" evidence="1">
    <location>
        <begin position="11"/>
        <end position="23"/>
    </location>
</feature>
<sequence length="384" mass="41709">MMRPTGSAQQQEDKEADKQQRRFTEAVQMVQDGGAEYREAAASVGVPHTTRRHPELRSALSHAKDVERGKADGTESGLLSKFYSNMERAYQPPYSVKPENLYNIDEKGFMLGISSRERVLVFRLTDLNRHLGRRPNGPEVPQGAMDTVARRVHTGKRPNHSWIQDSKLDDARLAPSPNGWTDNELGCRRSLSQRLLSALTATAYQVAYSKAANFEEVQPGRRITKRDFTKILPKAREAAFTRTNIQYSLHHRAALRRGGRGHRRKLEQRLPSFSGTDTGPTSTTTGGFALLGVYTTCTEFTFAKPALPTVTDGTGSASASATDVSASSITDTPCVTDSASASASASEMAVFSTCLIFLPMDMVTSTATTLTGTASASAPTSALA</sequence>
<keyword evidence="3" id="KW-1185">Reference proteome</keyword>
<name>A0AAD6V864_9AGAR</name>
<proteinExistence type="predicted"/>
<evidence type="ECO:0000256" key="1">
    <source>
        <dbReference type="SAM" id="MobiDB-lite"/>
    </source>
</evidence>
<comment type="caution">
    <text evidence="2">The sequence shown here is derived from an EMBL/GenBank/DDBJ whole genome shotgun (WGS) entry which is preliminary data.</text>
</comment>
<accession>A0AAD6V864</accession>
<protein>
    <submittedName>
        <fullName evidence="2">Uncharacterized protein</fullName>
    </submittedName>
</protein>
<dbReference type="Proteomes" id="UP001219525">
    <property type="component" value="Unassembled WGS sequence"/>
</dbReference>
<gene>
    <name evidence="2" type="ORF">GGX14DRAFT_651818</name>
</gene>
<organism evidence="2 3">
    <name type="scientific">Mycena pura</name>
    <dbReference type="NCBI Taxonomy" id="153505"/>
    <lineage>
        <taxon>Eukaryota</taxon>
        <taxon>Fungi</taxon>
        <taxon>Dikarya</taxon>
        <taxon>Basidiomycota</taxon>
        <taxon>Agaricomycotina</taxon>
        <taxon>Agaricomycetes</taxon>
        <taxon>Agaricomycetidae</taxon>
        <taxon>Agaricales</taxon>
        <taxon>Marasmiineae</taxon>
        <taxon>Mycenaceae</taxon>
        <taxon>Mycena</taxon>
    </lineage>
</organism>
<feature type="region of interest" description="Disordered" evidence="1">
    <location>
        <begin position="1"/>
        <end position="23"/>
    </location>
</feature>